<dbReference type="Proteomes" id="UP000308730">
    <property type="component" value="Unassembled WGS sequence"/>
</dbReference>
<feature type="compositionally biased region" description="Polar residues" evidence="6">
    <location>
        <begin position="227"/>
        <end position="237"/>
    </location>
</feature>
<evidence type="ECO:0000259" key="7">
    <source>
        <dbReference type="PROSITE" id="PS50171"/>
    </source>
</evidence>
<evidence type="ECO:0000256" key="1">
    <source>
        <dbReference type="ARBA" id="ARBA00004123"/>
    </source>
</evidence>
<feature type="region of interest" description="Disordered" evidence="6">
    <location>
        <begin position="221"/>
        <end position="278"/>
    </location>
</feature>
<name>A0A4S4MTT0_9APHY</name>
<dbReference type="PROSITE" id="PS50171">
    <property type="entry name" value="ZF_MATRIN"/>
    <property type="match status" value="1"/>
</dbReference>
<dbReference type="InterPro" id="IPR003604">
    <property type="entry name" value="Matrin/U1-like-C_Znf_C2H2"/>
</dbReference>
<evidence type="ECO:0000256" key="2">
    <source>
        <dbReference type="ARBA" id="ARBA00022723"/>
    </source>
</evidence>
<keyword evidence="4" id="KW-0862">Zinc</keyword>
<gene>
    <name evidence="8" type="ORF">EUX98_g5434</name>
</gene>
<dbReference type="OrthoDB" id="191651at2759"/>
<dbReference type="SUPFAM" id="SSF57667">
    <property type="entry name" value="beta-beta-alpha zinc fingers"/>
    <property type="match status" value="1"/>
</dbReference>
<dbReference type="GO" id="GO:0008270">
    <property type="term" value="F:zinc ion binding"/>
    <property type="evidence" value="ECO:0007669"/>
    <property type="project" value="UniProtKB-KW"/>
</dbReference>
<dbReference type="PANTHER" id="PTHR13173">
    <property type="entry name" value="WW DOMAIN BINDING PROTEIN 4"/>
    <property type="match status" value="1"/>
</dbReference>
<comment type="caution">
    <text evidence="8">The sequence shown here is derived from an EMBL/GenBank/DDBJ whole genome shotgun (WGS) entry which is preliminary data.</text>
</comment>
<dbReference type="InterPro" id="IPR040023">
    <property type="entry name" value="WBP4"/>
</dbReference>
<dbReference type="InterPro" id="IPR000690">
    <property type="entry name" value="Matrin/U1-C_Znf_C2H2"/>
</dbReference>
<evidence type="ECO:0000256" key="4">
    <source>
        <dbReference type="ARBA" id="ARBA00022833"/>
    </source>
</evidence>
<dbReference type="AlphaFoldDB" id="A0A4S4MTT0"/>
<feature type="region of interest" description="Disordered" evidence="6">
    <location>
        <begin position="307"/>
        <end position="348"/>
    </location>
</feature>
<dbReference type="PANTHER" id="PTHR13173:SF10">
    <property type="entry name" value="WW DOMAIN-BINDING PROTEIN 4"/>
    <property type="match status" value="1"/>
</dbReference>
<comment type="subcellular location">
    <subcellularLocation>
        <location evidence="1">Nucleus</location>
    </subcellularLocation>
</comment>
<evidence type="ECO:0000313" key="9">
    <source>
        <dbReference type="Proteomes" id="UP000308730"/>
    </source>
</evidence>
<dbReference type="GO" id="GO:0071011">
    <property type="term" value="C:precatalytic spliceosome"/>
    <property type="evidence" value="ECO:0007669"/>
    <property type="project" value="TreeGrafter"/>
</dbReference>
<dbReference type="Pfam" id="PF06220">
    <property type="entry name" value="zf-U1"/>
    <property type="match status" value="1"/>
</dbReference>
<feature type="compositionally biased region" description="Basic and acidic residues" evidence="6">
    <location>
        <begin position="254"/>
        <end position="263"/>
    </location>
</feature>
<evidence type="ECO:0000256" key="6">
    <source>
        <dbReference type="SAM" id="MobiDB-lite"/>
    </source>
</evidence>
<evidence type="ECO:0000256" key="3">
    <source>
        <dbReference type="ARBA" id="ARBA00022771"/>
    </source>
</evidence>
<dbReference type="InterPro" id="IPR013085">
    <property type="entry name" value="U1-CZ_Znf_C2H2"/>
</dbReference>
<dbReference type="InterPro" id="IPR036236">
    <property type="entry name" value="Znf_C2H2_sf"/>
</dbReference>
<keyword evidence="2" id="KW-0479">Metal-binding</keyword>
<dbReference type="SMART" id="SM00451">
    <property type="entry name" value="ZnF_U1"/>
    <property type="match status" value="1"/>
</dbReference>
<keyword evidence="5" id="KW-0539">Nucleus</keyword>
<sequence length="348" mass="37743">MSEYWVSKKKYFCKYCNVYIADDAPSRSHHENGLRHKGNVERFVRGLYKTGEKRKQDLEEEKRDMVRVEQAAQAAFARDVDAGLVKPGSSSTLPPPKKEEAAKPTRSSNVYDNYSTAASLGYTDPDAARIEAEAERRRTEGVIASDWEFVATDGDSGTTGAVASSSAAQVEPEVGQKRALETFLFADEEDTRTFKLRRKKIGGLGDIYDPGVIPIKLKTKKEDASVDNASTSASTPASLGPIKWSARGWNKPGAEPDKERESGEAVAPNSAIDSHTSIPLVQEPPVESLEHAVLSDIAKTLEVVKTEEGSTPAVKSEEAEPSTAAAPSGMFRKRKIRGGAAGVRGRTE</sequence>
<feature type="domain" description="Matrin-type" evidence="7">
    <location>
        <begin position="11"/>
        <end position="42"/>
    </location>
</feature>
<proteinExistence type="predicted"/>
<feature type="region of interest" description="Disordered" evidence="6">
    <location>
        <begin position="79"/>
        <end position="109"/>
    </location>
</feature>
<accession>A0A4S4MTT0</accession>
<dbReference type="GO" id="GO:0000398">
    <property type="term" value="P:mRNA splicing, via spliceosome"/>
    <property type="evidence" value="ECO:0007669"/>
    <property type="project" value="InterPro"/>
</dbReference>
<dbReference type="GO" id="GO:0003723">
    <property type="term" value="F:RNA binding"/>
    <property type="evidence" value="ECO:0007669"/>
    <property type="project" value="TreeGrafter"/>
</dbReference>
<dbReference type="Gene3D" id="3.30.160.60">
    <property type="entry name" value="Classic Zinc Finger"/>
    <property type="match status" value="1"/>
</dbReference>
<dbReference type="EMBL" id="SGPM01000160">
    <property type="protein sequence ID" value="THH28738.1"/>
    <property type="molecule type" value="Genomic_DNA"/>
</dbReference>
<keyword evidence="9" id="KW-1185">Reference proteome</keyword>
<organism evidence="8 9">
    <name type="scientific">Antrodiella citrinella</name>
    <dbReference type="NCBI Taxonomy" id="2447956"/>
    <lineage>
        <taxon>Eukaryota</taxon>
        <taxon>Fungi</taxon>
        <taxon>Dikarya</taxon>
        <taxon>Basidiomycota</taxon>
        <taxon>Agaricomycotina</taxon>
        <taxon>Agaricomycetes</taxon>
        <taxon>Polyporales</taxon>
        <taxon>Steccherinaceae</taxon>
        <taxon>Antrodiella</taxon>
    </lineage>
</organism>
<protein>
    <recommendedName>
        <fullName evidence="7">Matrin-type domain-containing protein</fullName>
    </recommendedName>
</protein>
<reference evidence="8 9" key="1">
    <citation type="submission" date="2019-02" db="EMBL/GenBank/DDBJ databases">
        <title>Genome sequencing of the rare red list fungi Antrodiella citrinella (Flaviporus citrinellus).</title>
        <authorList>
            <person name="Buettner E."/>
            <person name="Kellner H."/>
        </authorList>
    </citation>
    <scope>NUCLEOTIDE SEQUENCE [LARGE SCALE GENOMIC DNA]</scope>
    <source>
        <strain evidence="8 9">DSM 108506</strain>
    </source>
</reference>
<evidence type="ECO:0000313" key="8">
    <source>
        <dbReference type="EMBL" id="THH28738.1"/>
    </source>
</evidence>
<evidence type="ECO:0000256" key="5">
    <source>
        <dbReference type="ARBA" id="ARBA00023242"/>
    </source>
</evidence>
<keyword evidence="3" id="KW-0863">Zinc-finger</keyword>